<dbReference type="Gene3D" id="3.90.226.10">
    <property type="entry name" value="2-enoyl-CoA Hydratase, Chain A, domain 1"/>
    <property type="match status" value="1"/>
</dbReference>
<evidence type="ECO:0000256" key="1">
    <source>
        <dbReference type="ARBA" id="ARBA00007039"/>
    </source>
</evidence>
<dbReference type="AlphaFoldDB" id="A0A8K0G0W4"/>
<dbReference type="EC" id="3.4.21.92" evidence="9"/>
<dbReference type="PRINTS" id="PR00127">
    <property type="entry name" value="CLPPROTEASEP"/>
</dbReference>
<dbReference type="PANTHER" id="PTHR10381:SF11">
    <property type="entry name" value="ATP-DEPENDENT CLP PROTEASE PROTEOLYTIC SUBUNIT, MITOCHONDRIAL"/>
    <property type="match status" value="1"/>
</dbReference>
<dbReference type="PROSITE" id="PS00381">
    <property type="entry name" value="CLP_PROTEASE_SER"/>
    <property type="match status" value="1"/>
</dbReference>
<name>A0A8K0G0W4_IGNLU</name>
<evidence type="ECO:0000256" key="6">
    <source>
        <dbReference type="ARBA" id="ARBA00065540"/>
    </source>
</evidence>
<reference evidence="12" key="1">
    <citation type="submission" date="2019-08" db="EMBL/GenBank/DDBJ databases">
        <title>The genome of the North American firefly Photinus pyralis.</title>
        <authorList>
            <consortium name="Photinus pyralis genome working group"/>
            <person name="Fallon T.R."/>
            <person name="Sander Lower S.E."/>
            <person name="Weng J.-K."/>
        </authorList>
    </citation>
    <scope>NUCLEOTIDE SEQUENCE</scope>
    <source>
        <strain evidence="12">TRF0915ILg1</strain>
        <tissue evidence="12">Whole body</tissue>
    </source>
</reference>
<dbReference type="InterPro" id="IPR018215">
    <property type="entry name" value="ClpP_Ser_AS"/>
</dbReference>
<dbReference type="GO" id="GO:0004176">
    <property type="term" value="F:ATP-dependent peptidase activity"/>
    <property type="evidence" value="ECO:0007669"/>
    <property type="project" value="InterPro"/>
</dbReference>
<dbReference type="InterPro" id="IPR029045">
    <property type="entry name" value="ClpP/crotonase-like_dom_sf"/>
</dbReference>
<dbReference type="PANTHER" id="PTHR10381">
    <property type="entry name" value="ATP-DEPENDENT CLP PROTEASE PROTEOLYTIC SUBUNIT"/>
    <property type="match status" value="1"/>
</dbReference>
<gene>
    <name evidence="12" type="ORF">ILUMI_24199</name>
</gene>
<dbReference type="GO" id="GO:0051117">
    <property type="term" value="F:ATPase binding"/>
    <property type="evidence" value="ECO:0007669"/>
    <property type="project" value="TreeGrafter"/>
</dbReference>
<evidence type="ECO:0000256" key="10">
    <source>
        <dbReference type="RuleBase" id="RU003567"/>
    </source>
</evidence>
<evidence type="ECO:0000313" key="12">
    <source>
        <dbReference type="EMBL" id="KAF2881971.1"/>
    </source>
</evidence>
<dbReference type="GO" id="GO:0004252">
    <property type="term" value="F:serine-type endopeptidase activity"/>
    <property type="evidence" value="ECO:0007669"/>
    <property type="project" value="UniProtKB-EC"/>
</dbReference>
<evidence type="ECO:0000313" key="13">
    <source>
        <dbReference type="Proteomes" id="UP000801492"/>
    </source>
</evidence>
<evidence type="ECO:0000256" key="5">
    <source>
        <dbReference type="ARBA" id="ARBA00059384"/>
    </source>
</evidence>
<dbReference type="InterPro" id="IPR033135">
    <property type="entry name" value="ClpP_His_AS"/>
</dbReference>
<evidence type="ECO:0000256" key="4">
    <source>
        <dbReference type="ARBA" id="ARBA00022825"/>
    </source>
</evidence>
<dbReference type="OrthoDB" id="2017408at2759"/>
<evidence type="ECO:0000256" key="9">
    <source>
        <dbReference type="RuleBase" id="RU000549"/>
    </source>
</evidence>
<organism evidence="12 13">
    <name type="scientific">Ignelater luminosus</name>
    <name type="common">Cucubano</name>
    <name type="synonym">Pyrophorus luminosus</name>
    <dbReference type="NCBI Taxonomy" id="2038154"/>
    <lineage>
        <taxon>Eukaryota</taxon>
        <taxon>Metazoa</taxon>
        <taxon>Ecdysozoa</taxon>
        <taxon>Arthropoda</taxon>
        <taxon>Hexapoda</taxon>
        <taxon>Insecta</taxon>
        <taxon>Pterygota</taxon>
        <taxon>Neoptera</taxon>
        <taxon>Endopterygota</taxon>
        <taxon>Coleoptera</taxon>
        <taxon>Polyphaga</taxon>
        <taxon>Elateriformia</taxon>
        <taxon>Elateroidea</taxon>
        <taxon>Elateridae</taxon>
        <taxon>Agrypninae</taxon>
        <taxon>Pyrophorini</taxon>
        <taxon>Ignelater</taxon>
    </lineage>
</organism>
<protein>
    <recommendedName>
        <fullName evidence="10">ATP-dependent Clp protease proteolytic subunit</fullName>
        <ecNumber evidence="9">3.4.21.92</ecNumber>
    </recommendedName>
</protein>
<evidence type="ECO:0000256" key="7">
    <source>
        <dbReference type="PROSITE-ProRule" id="PRU10085"/>
    </source>
</evidence>
<dbReference type="Pfam" id="PF00574">
    <property type="entry name" value="CLP_protease"/>
    <property type="match status" value="1"/>
</dbReference>
<dbReference type="GO" id="GO:0009368">
    <property type="term" value="C:endopeptidase Clp complex"/>
    <property type="evidence" value="ECO:0007669"/>
    <property type="project" value="TreeGrafter"/>
</dbReference>
<dbReference type="CDD" id="cd07017">
    <property type="entry name" value="S14_ClpP_2"/>
    <property type="match status" value="1"/>
</dbReference>
<evidence type="ECO:0000256" key="3">
    <source>
        <dbReference type="ARBA" id="ARBA00022801"/>
    </source>
</evidence>
<dbReference type="InterPro" id="IPR001907">
    <property type="entry name" value="ClpP"/>
</dbReference>
<dbReference type="EMBL" id="VTPC01090666">
    <property type="protein sequence ID" value="KAF2881971.1"/>
    <property type="molecule type" value="Genomic_DNA"/>
</dbReference>
<comment type="function">
    <text evidence="5">Clp cleaves peptides in various proteins in a process that requires ATP hydrolysis. Clp may be responsible for a fairly general and central housekeeping function rather than for the degradation of specific substrates.</text>
</comment>
<keyword evidence="13" id="KW-1185">Reference proteome</keyword>
<dbReference type="GO" id="GO:0006515">
    <property type="term" value="P:protein quality control for misfolded or incompletely synthesized proteins"/>
    <property type="evidence" value="ECO:0007669"/>
    <property type="project" value="TreeGrafter"/>
</dbReference>
<comment type="caution">
    <text evidence="12">The sequence shown here is derived from an EMBL/GenBank/DDBJ whole genome shotgun (WGS) entry which is preliminary data.</text>
</comment>
<keyword evidence="2 9" id="KW-0645">Protease</keyword>
<dbReference type="HAMAP" id="MF_00444">
    <property type="entry name" value="ClpP"/>
    <property type="match status" value="1"/>
</dbReference>
<dbReference type="PROSITE" id="PS00382">
    <property type="entry name" value="CLP_PROTEASE_HIS"/>
    <property type="match status" value="1"/>
</dbReference>
<evidence type="ECO:0000256" key="2">
    <source>
        <dbReference type="ARBA" id="ARBA00022670"/>
    </source>
</evidence>
<evidence type="ECO:0000256" key="8">
    <source>
        <dbReference type="PROSITE-ProRule" id="PRU10086"/>
    </source>
</evidence>
<sequence>MLANKVSNLISCFLKTPNKNAIFKRNIGLVPIVIEQTGRGERSYDIYSRLLKERIICLMGPIHDAMSSLIIAQLLFLQSESPNKPIHMYINSPGGSVTAGLGIYDTMQYTLPPISTWCVGQACSMASLLLAAGAPGMRNSLPNARIMIHQPSGGVQGQATDIKIQAEEILKLKKQINLLYVKHTGLSLERIESSIERDNFMNPTEAQSFGIIDQVLTSPPKATRGSNSIGSSEKPKPIIVNATSEVPGTEKK</sequence>
<accession>A0A8K0G0W4</accession>
<feature type="active site" evidence="7">
    <location>
        <position position="124"/>
    </location>
</feature>
<feature type="active site" evidence="8">
    <location>
        <position position="149"/>
    </location>
</feature>
<dbReference type="InterPro" id="IPR023562">
    <property type="entry name" value="ClpP/TepA"/>
</dbReference>
<dbReference type="FunFam" id="3.90.226.10:FF:000001">
    <property type="entry name" value="ATP-dependent Clp protease proteolytic subunit"/>
    <property type="match status" value="1"/>
</dbReference>
<dbReference type="NCBIfam" id="NF009205">
    <property type="entry name" value="PRK12553.1"/>
    <property type="match status" value="1"/>
</dbReference>
<feature type="region of interest" description="Disordered" evidence="11">
    <location>
        <begin position="216"/>
        <end position="252"/>
    </location>
</feature>
<proteinExistence type="inferred from homology"/>
<dbReference type="Proteomes" id="UP000801492">
    <property type="component" value="Unassembled WGS sequence"/>
</dbReference>
<keyword evidence="3 9" id="KW-0378">Hydrolase</keyword>
<dbReference type="SUPFAM" id="SSF52096">
    <property type="entry name" value="ClpP/crotonase"/>
    <property type="match status" value="1"/>
</dbReference>
<comment type="subunit">
    <text evidence="6">Tetradecamer that assembles into a two heptameric rings with a central cavity.</text>
</comment>
<comment type="similarity">
    <text evidence="1 10">Belongs to the peptidase S14 family.</text>
</comment>
<dbReference type="NCBIfam" id="NF001368">
    <property type="entry name" value="PRK00277.1"/>
    <property type="match status" value="1"/>
</dbReference>
<evidence type="ECO:0000256" key="11">
    <source>
        <dbReference type="SAM" id="MobiDB-lite"/>
    </source>
</evidence>
<keyword evidence="4 9" id="KW-0720">Serine protease</keyword>